<feature type="transmembrane region" description="Helical" evidence="2">
    <location>
        <begin position="129"/>
        <end position="154"/>
    </location>
</feature>
<evidence type="ECO:0000313" key="3">
    <source>
        <dbReference type="EMBL" id="TMI84390.1"/>
    </source>
</evidence>
<keyword evidence="2" id="KW-0812">Transmembrane</keyword>
<dbReference type="Pfam" id="PF10947">
    <property type="entry name" value="DUF2628"/>
    <property type="match status" value="1"/>
</dbReference>
<dbReference type="EMBL" id="VBAN01000064">
    <property type="protein sequence ID" value="TMI84390.1"/>
    <property type="molecule type" value="Genomic_DNA"/>
</dbReference>
<comment type="caution">
    <text evidence="3">The sequence shown here is derived from an EMBL/GenBank/DDBJ whole genome shotgun (WGS) entry which is preliminary data.</text>
</comment>
<dbReference type="InterPro" id="IPR024399">
    <property type="entry name" value="DUF2628"/>
</dbReference>
<reference evidence="3 4" key="1">
    <citation type="journal article" date="2019" name="Nat. Microbiol.">
        <title>Mediterranean grassland soil C-N compound turnover is dependent on rainfall and depth, and is mediated by genomically divergent microorganisms.</title>
        <authorList>
            <person name="Diamond S."/>
            <person name="Andeer P.F."/>
            <person name="Li Z."/>
            <person name="Crits-Christoph A."/>
            <person name="Burstein D."/>
            <person name="Anantharaman K."/>
            <person name="Lane K.R."/>
            <person name="Thomas B.C."/>
            <person name="Pan C."/>
            <person name="Northen T.R."/>
            <person name="Banfield J.F."/>
        </authorList>
    </citation>
    <scope>NUCLEOTIDE SEQUENCE [LARGE SCALE GENOMIC DNA]</scope>
    <source>
        <strain evidence="3">NP_6</strain>
    </source>
</reference>
<organism evidence="3 4">
    <name type="scientific">Candidatus Segetimicrobium genomatis</name>
    <dbReference type="NCBI Taxonomy" id="2569760"/>
    <lineage>
        <taxon>Bacteria</taxon>
        <taxon>Bacillati</taxon>
        <taxon>Candidatus Sysuimicrobiota</taxon>
        <taxon>Candidatus Sysuimicrobiia</taxon>
        <taxon>Candidatus Sysuimicrobiales</taxon>
        <taxon>Candidatus Segetimicrobiaceae</taxon>
        <taxon>Candidatus Segetimicrobium</taxon>
    </lineage>
</organism>
<protein>
    <submittedName>
        <fullName evidence="3">DUF2628 domain-containing protein</fullName>
    </submittedName>
</protein>
<name>A0A537JLN0_9BACT</name>
<sequence>MVCACDSASPGRPAPRAVRPRPSPEAGPSPVRRFAIGRRITAWTAVARPEVSARMGTTTTIILILIMIGLLTLAIWLARALASYPRDPAAHGPGAAVERDLSGRATPPKLGWNWGAFFLGPIWYLFEGLWVYTVILTCLLMLSGGILLPFVMVYSGLKANETLEDARLAHHSVY</sequence>
<keyword evidence="2" id="KW-0472">Membrane</keyword>
<evidence type="ECO:0000313" key="4">
    <source>
        <dbReference type="Proteomes" id="UP000318093"/>
    </source>
</evidence>
<evidence type="ECO:0000256" key="2">
    <source>
        <dbReference type="SAM" id="Phobius"/>
    </source>
</evidence>
<dbReference type="AlphaFoldDB" id="A0A537JLN0"/>
<accession>A0A537JLN0</accession>
<dbReference type="Proteomes" id="UP000318093">
    <property type="component" value="Unassembled WGS sequence"/>
</dbReference>
<feature type="region of interest" description="Disordered" evidence="1">
    <location>
        <begin position="5"/>
        <end position="31"/>
    </location>
</feature>
<feature type="compositionally biased region" description="Low complexity" evidence="1">
    <location>
        <begin position="7"/>
        <end position="17"/>
    </location>
</feature>
<evidence type="ECO:0000256" key="1">
    <source>
        <dbReference type="SAM" id="MobiDB-lite"/>
    </source>
</evidence>
<gene>
    <name evidence="3" type="ORF">E6H03_02095</name>
</gene>
<proteinExistence type="predicted"/>
<keyword evidence="2" id="KW-1133">Transmembrane helix</keyword>
<feature type="transmembrane region" description="Helical" evidence="2">
    <location>
        <begin position="58"/>
        <end position="78"/>
    </location>
</feature>